<dbReference type="GO" id="GO:0005634">
    <property type="term" value="C:nucleus"/>
    <property type="evidence" value="ECO:0007669"/>
    <property type="project" value="UniProtKB-SubCell"/>
</dbReference>
<evidence type="ECO:0000256" key="4">
    <source>
        <dbReference type="ARBA" id="ARBA00023242"/>
    </source>
</evidence>
<feature type="compositionally biased region" description="Gly residues" evidence="5">
    <location>
        <begin position="94"/>
        <end position="106"/>
    </location>
</feature>
<name>A0A4P9XF75_9FUNG</name>
<feature type="region of interest" description="Disordered" evidence="5">
    <location>
        <begin position="74"/>
        <end position="119"/>
    </location>
</feature>
<keyword evidence="2" id="KW-0805">Transcription regulation</keyword>
<feature type="compositionally biased region" description="Low complexity" evidence="5">
    <location>
        <begin position="107"/>
        <end position="119"/>
    </location>
</feature>
<dbReference type="GO" id="GO:0006357">
    <property type="term" value="P:regulation of transcription by RNA polymerase II"/>
    <property type="evidence" value="ECO:0007669"/>
    <property type="project" value="TreeGrafter"/>
</dbReference>
<gene>
    <name evidence="6" type="ORF">CXG81DRAFT_16363</name>
</gene>
<proteinExistence type="predicted"/>
<keyword evidence="3" id="KW-0804">Transcription</keyword>
<feature type="region of interest" description="Disordered" evidence="5">
    <location>
        <begin position="164"/>
        <end position="203"/>
    </location>
</feature>
<feature type="compositionally biased region" description="Pro residues" evidence="5">
    <location>
        <begin position="74"/>
        <end position="84"/>
    </location>
</feature>
<dbReference type="GO" id="GO:0003713">
    <property type="term" value="F:transcription coactivator activity"/>
    <property type="evidence" value="ECO:0007669"/>
    <property type="project" value="TreeGrafter"/>
</dbReference>
<keyword evidence="4" id="KW-0539">Nucleus</keyword>
<dbReference type="PANTHER" id="PTHR21277">
    <property type="entry name" value="TRANSCRIPTIONAL ADAPTER 1"/>
    <property type="match status" value="1"/>
</dbReference>
<accession>A0A4P9XF75</accession>
<evidence type="ECO:0000313" key="6">
    <source>
        <dbReference type="EMBL" id="RKP04233.1"/>
    </source>
</evidence>
<dbReference type="AlphaFoldDB" id="A0A4P9XF75"/>
<dbReference type="InterPro" id="IPR024738">
    <property type="entry name" value="Hfi1/Tada1"/>
</dbReference>
<dbReference type="STRING" id="1555241.A0A4P9XF75"/>
<dbReference type="PANTHER" id="PTHR21277:SF5">
    <property type="entry name" value="TRANSCRIPTIONAL ADAPTER 1"/>
    <property type="match status" value="1"/>
</dbReference>
<evidence type="ECO:0000313" key="7">
    <source>
        <dbReference type="Proteomes" id="UP000274922"/>
    </source>
</evidence>
<sequence length="511" mass="51899">MRPRKHTVRLRHQLEARLGPHAPFYWRAFRDYVLQRLSRAAFEERIKHLLAQRPIRTRHNRLLMAMLYNTLPDVAPPPPPPPAPAATAGHSGSSSGGGGGGGGSGGLLPSVPGHPHLILPPNHQVAVAKAVARARQARHQAAHAAAVVHHVRFNARISALATTTATTPSAAGATGTDAARAEGTGPTVAAATDAAPPDAAATSGGMRLITTDLTTRRDRTPTTAADWAAYRQAQIAALTPEERRQLVALGARHASAARQRTTPSALPGQTMITPPEHLMLASRPPVTPRGPLAAAAAATAAAAVEAASVEGGVPPDCQTLGDLFSPAALHARVLFCARLAGTPEVTDDAVALIGDAVDLYIKDIIHTTLRNTTPLDALGYPLEGPPPDALAAAAAAAGLPPSAIAPGAGHPPSVSATAALPSTGAGGSPCPPGAVARSQSTDALSALGAPVAGAASVAGPAAGPTPAAAAPRILPLTLADFQFAFDLDPQKLAPTAIDLALRERVTARLEA</sequence>
<feature type="compositionally biased region" description="Low complexity" evidence="5">
    <location>
        <begin position="164"/>
        <end position="202"/>
    </location>
</feature>
<evidence type="ECO:0000256" key="3">
    <source>
        <dbReference type="ARBA" id="ARBA00023163"/>
    </source>
</evidence>
<dbReference type="Pfam" id="PF12767">
    <property type="entry name" value="SAGA-Tad1"/>
    <property type="match status" value="1"/>
</dbReference>
<dbReference type="Proteomes" id="UP000274922">
    <property type="component" value="Unassembled WGS sequence"/>
</dbReference>
<reference evidence="7" key="1">
    <citation type="journal article" date="2018" name="Nat. Microbiol.">
        <title>Leveraging single-cell genomics to expand the fungal tree of life.</title>
        <authorList>
            <person name="Ahrendt S.R."/>
            <person name="Quandt C.A."/>
            <person name="Ciobanu D."/>
            <person name="Clum A."/>
            <person name="Salamov A."/>
            <person name="Andreopoulos B."/>
            <person name="Cheng J.F."/>
            <person name="Woyke T."/>
            <person name="Pelin A."/>
            <person name="Henrissat B."/>
            <person name="Reynolds N.K."/>
            <person name="Benny G.L."/>
            <person name="Smith M.E."/>
            <person name="James T.Y."/>
            <person name="Grigoriev I.V."/>
        </authorList>
    </citation>
    <scope>NUCLEOTIDE SEQUENCE [LARGE SCALE GENOMIC DNA]</scope>
    <source>
        <strain evidence="7">ATCC 52028</strain>
    </source>
</reference>
<evidence type="ECO:0000256" key="5">
    <source>
        <dbReference type="SAM" id="MobiDB-lite"/>
    </source>
</evidence>
<feature type="region of interest" description="Disordered" evidence="5">
    <location>
        <begin position="404"/>
        <end position="433"/>
    </location>
</feature>
<dbReference type="OrthoDB" id="10264870at2759"/>
<keyword evidence="7" id="KW-1185">Reference proteome</keyword>
<evidence type="ECO:0000256" key="2">
    <source>
        <dbReference type="ARBA" id="ARBA00023015"/>
    </source>
</evidence>
<dbReference type="GO" id="GO:0000124">
    <property type="term" value="C:SAGA complex"/>
    <property type="evidence" value="ECO:0007669"/>
    <property type="project" value="UniProtKB-ARBA"/>
</dbReference>
<evidence type="ECO:0000256" key="1">
    <source>
        <dbReference type="ARBA" id="ARBA00004123"/>
    </source>
</evidence>
<dbReference type="EMBL" id="ML014112">
    <property type="protein sequence ID" value="RKP04233.1"/>
    <property type="molecule type" value="Genomic_DNA"/>
</dbReference>
<protein>
    <submittedName>
        <fullName evidence="6">Uncharacterized protein</fullName>
    </submittedName>
</protein>
<comment type="subcellular location">
    <subcellularLocation>
        <location evidence="1">Nucleus</location>
    </subcellularLocation>
</comment>
<organism evidence="6 7">
    <name type="scientific">Caulochytrium protostelioides</name>
    <dbReference type="NCBI Taxonomy" id="1555241"/>
    <lineage>
        <taxon>Eukaryota</taxon>
        <taxon>Fungi</taxon>
        <taxon>Fungi incertae sedis</taxon>
        <taxon>Chytridiomycota</taxon>
        <taxon>Chytridiomycota incertae sedis</taxon>
        <taxon>Chytridiomycetes</taxon>
        <taxon>Caulochytriales</taxon>
        <taxon>Caulochytriaceae</taxon>
        <taxon>Caulochytrium</taxon>
    </lineage>
</organism>